<organism evidence="7 8">
    <name type="scientific">Aspergillus leporis</name>
    <dbReference type="NCBI Taxonomy" id="41062"/>
    <lineage>
        <taxon>Eukaryota</taxon>
        <taxon>Fungi</taxon>
        <taxon>Dikarya</taxon>
        <taxon>Ascomycota</taxon>
        <taxon>Pezizomycotina</taxon>
        <taxon>Eurotiomycetes</taxon>
        <taxon>Eurotiomycetidae</taxon>
        <taxon>Eurotiales</taxon>
        <taxon>Aspergillaceae</taxon>
        <taxon>Aspergillus</taxon>
        <taxon>Aspergillus subgen. Circumdati</taxon>
    </lineage>
</organism>
<dbReference type="OrthoDB" id="5429770at2759"/>
<dbReference type="PANTHER" id="PTHR47657">
    <property type="entry name" value="STEROL REGULATORY ELEMENT-BINDING PROTEIN ECM22"/>
    <property type="match status" value="1"/>
</dbReference>
<sequence length="76" mass="8322">MPNSDTPSGIRKQRKSRGRGLRTSTGCLICKSRHVKCDEVRPQCAPCAKGQRPCVYKANDDSNVVLCLVSSTQTLN</sequence>
<dbReference type="SUPFAM" id="SSF57701">
    <property type="entry name" value="Zn2/Cys6 DNA-binding domain"/>
    <property type="match status" value="1"/>
</dbReference>
<evidence type="ECO:0000256" key="3">
    <source>
        <dbReference type="ARBA" id="ARBA00023163"/>
    </source>
</evidence>
<dbReference type="InterPro" id="IPR001138">
    <property type="entry name" value="Zn2Cys6_DnaBD"/>
</dbReference>
<keyword evidence="1" id="KW-0805">Transcription regulation</keyword>
<feature type="compositionally biased region" description="Basic residues" evidence="5">
    <location>
        <begin position="11"/>
        <end position="20"/>
    </location>
</feature>
<reference evidence="7 8" key="1">
    <citation type="submission" date="2019-04" db="EMBL/GenBank/DDBJ databases">
        <title>Friends and foes A comparative genomics study of 23 Aspergillus species from section Flavi.</title>
        <authorList>
            <consortium name="DOE Joint Genome Institute"/>
            <person name="Kjaerbolling I."/>
            <person name="Vesth T."/>
            <person name="Frisvad J.C."/>
            <person name="Nybo J.L."/>
            <person name="Theobald S."/>
            <person name="Kildgaard S."/>
            <person name="Isbrandt T."/>
            <person name="Kuo A."/>
            <person name="Sato A."/>
            <person name="Lyhne E.K."/>
            <person name="Kogle M.E."/>
            <person name="Wiebenga A."/>
            <person name="Kun R.S."/>
            <person name="Lubbers R.J."/>
            <person name="Makela M.R."/>
            <person name="Barry K."/>
            <person name="Chovatia M."/>
            <person name="Clum A."/>
            <person name="Daum C."/>
            <person name="Haridas S."/>
            <person name="He G."/>
            <person name="LaButti K."/>
            <person name="Lipzen A."/>
            <person name="Mondo S."/>
            <person name="Riley R."/>
            <person name="Salamov A."/>
            <person name="Simmons B.A."/>
            <person name="Magnuson J.K."/>
            <person name="Henrissat B."/>
            <person name="Mortensen U.H."/>
            <person name="Larsen T.O."/>
            <person name="Devries R.P."/>
            <person name="Grigoriev I.V."/>
            <person name="Machida M."/>
            <person name="Baker S.E."/>
            <person name="Andersen M.R."/>
        </authorList>
    </citation>
    <scope>NUCLEOTIDE SEQUENCE [LARGE SCALE GENOMIC DNA]</scope>
    <source>
        <strain evidence="7 8">CBS 151.66</strain>
    </source>
</reference>
<keyword evidence="8" id="KW-1185">Reference proteome</keyword>
<protein>
    <recommendedName>
        <fullName evidence="6">Zn(2)-C6 fungal-type domain-containing protein</fullName>
    </recommendedName>
</protein>
<feature type="domain" description="Zn(2)-C6 fungal-type" evidence="6">
    <location>
        <begin position="26"/>
        <end position="56"/>
    </location>
</feature>
<proteinExistence type="predicted"/>
<feature type="region of interest" description="Disordered" evidence="5">
    <location>
        <begin position="1"/>
        <end position="21"/>
    </location>
</feature>
<accession>A0A5N5XEJ2</accession>
<name>A0A5N5XEJ2_9EURO</name>
<dbReference type="GO" id="GO:0008270">
    <property type="term" value="F:zinc ion binding"/>
    <property type="evidence" value="ECO:0007669"/>
    <property type="project" value="InterPro"/>
</dbReference>
<dbReference type="PROSITE" id="PS50048">
    <property type="entry name" value="ZN2_CY6_FUNGAL_2"/>
    <property type="match status" value="1"/>
</dbReference>
<gene>
    <name evidence="7" type="ORF">BDV29DRAFT_164983</name>
</gene>
<dbReference type="PANTHER" id="PTHR47657:SF7">
    <property type="entry name" value="STEROL REGULATORY ELEMENT-BINDING PROTEIN ECM22"/>
    <property type="match status" value="1"/>
</dbReference>
<dbReference type="CDD" id="cd00067">
    <property type="entry name" value="GAL4"/>
    <property type="match status" value="1"/>
</dbReference>
<keyword evidence="2" id="KW-0238">DNA-binding</keyword>
<dbReference type="Pfam" id="PF00172">
    <property type="entry name" value="Zn_clus"/>
    <property type="match status" value="1"/>
</dbReference>
<evidence type="ECO:0000256" key="2">
    <source>
        <dbReference type="ARBA" id="ARBA00023125"/>
    </source>
</evidence>
<evidence type="ECO:0000313" key="7">
    <source>
        <dbReference type="EMBL" id="KAB8079158.1"/>
    </source>
</evidence>
<dbReference type="Gene3D" id="4.10.240.10">
    <property type="entry name" value="Zn(2)-C6 fungal-type DNA-binding domain"/>
    <property type="match status" value="1"/>
</dbReference>
<dbReference type="InterPro" id="IPR052400">
    <property type="entry name" value="Zn2-C6_fungal_TF"/>
</dbReference>
<dbReference type="GO" id="GO:0003677">
    <property type="term" value="F:DNA binding"/>
    <property type="evidence" value="ECO:0007669"/>
    <property type="project" value="UniProtKB-KW"/>
</dbReference>
<evidence type="ECO:0000313" key="8">
    <source>
        <dbReference type="Proteomes" id="UP000326565"/>
    </source>
</evidence>
<dbReference type="EMBL" id="ML732152">
    <property type="protein sequence ID" value="KAB8079158.1"/>
    <property type="molecule type" value="Genomic_DNA"/>
</dbReference>
<evidence type="ECO:0000256" key="1">
    <source>
        <dbReference type="ARBA" id="ARBA00023015"/>
    </source>
</evidence>
<dbReference type="SMART" id="SM00066">
    <property type="entry name" value="GAL4"/>
    <property type="match status" value="1"/>
</dbReference>
<dbReference type="Proteomes" id="UP000326565">
    <property type="component" value="Unassembled WGS sequence"/>
</dbReference>
<dbReference type="PROSITE" id="PS00463">
    <property type="entry name" value="ZN2_CY6_FUNGAL_1"/>
    <property type="match status" value="1"/>
</dbReference>
<evidence type="ECO:0000259" key="6">
    <source>
        <dbReference type="PROSITE" id="PS50048"/>
    </source>
</evidence>
<dbReference type="AlphaFoldDB" id="A0A5N5XEJ2"/>
<evidence type="ECO:0000256" key="5">
    <source>
        <dbReference type="SAM" id="MobiDB-lite"/>
    </source>
</evidence>
<dbReference type="GO" id="GO:0000981">
    <property type="term" value="F:DNA-binding transcription factor activity, RNA polymerase II-specific"/>
    <property type="evidence" value="ECO:0007669"/>
    <property type="project" value="InterPro"/>
</dbReference>
<keyword evidence="4" id="KW-0539">Nucleus</keyword>
<keyword evidence="3" id="KW-0804">Transcription</keyword>
<dbReference type="GO" id="GO:0009893">
    <property type="term" value="P:positive regulation of metabolic process"/>
    <property type="evidence" value="ECO:0007669"/>
    <property type="project" value="UniProtKB-ARBA"/>
</dbReference>
<dbReference type="InterPro" id="IPR036864">
    <property type="entry name" value="Zn2-C6_fun-type_DNA-bd_sf"/>
</dbReference>
<evidence type="ECO:0000256" key="4">
    <source>
        <dbReference type="ARBA" id="ARBA00023242"/>
    </source>
</evidence>